<evidence type="ECO:0000313" key="1">
    <source>
        <dbReference type="EMBL" id="DAD45728.1"/>
    </source>
</evidence>
<evidence type="ECO:0000313" key="2">
    <source>
        <dbReference type="Proteomes" id="UP000607653"/>
    </source>
</evidence>
<dbReference type="Proteomes" id="UP000607653">
    <property type="component" value="Unassembled WGS sequence"/>
</dbReference>
<reference evidence="1 2" key="1">
    <citation type="journal article" date="2020" name="Mol. Biol. Evol.">
        <title>Distinct Expression and Methylation Patterns for Genes with Different Fates following a Single Whole-Genome Duplication in Flowering Plants.</title>
        <authorList>
            <person name="Shi T."/>
            <person name="Rahmani R.S."/>
            <person name="Gugger P.F."/>
            <person name="Wang M."/>
            <person name="Li H."/>
            <person name="Zhang Y."/>
            <person name="Li Z."/>
            <person name="Wang Q."/>
            <person name="Van de Peer Y."/>
            <person name="Marchal K."/>
            <person name="Chen J."/>
        </authorList>
    </citation>
    <scope>NUCLEOTIDE SEQUENCE [LARGE SCALE GENOMIC DNA]</scope>
    <source>
        <tissue evidence="1">Leaf</tissue>
    </source>
</reference>
<name>A0A822ZV10_NELNU</name>
<dbReference type="AlphaFoldDB" id="A0A822ZV10"/>
<comment type="caution">
    <text evidence="1">The sequence shown here is derived from an EMBL/GenBank/DDBJ whole genome shotgun (WGS) entry which is preliminary data.</text>
</comment>
<organism evidence="1 2">
    <name type="scientific">Nelumbo nucifera</name>
    <name type="common">Sacred lotus</name>
    <dbReference type="NCBI Taxonomy" id="4432"/>
    <lineage>
        <taxon>Eukaryota</taxon>
        <taxon>Viridiplantae</taxon>
        <taxon>Streptophyta</taxon>
        <taxon>Embryophyta</taxon>
        <taxon>Tracheophyta</taxon>
        <taxon>Spermatophyta</taxon>
        <taxon>Magnoliopsida</taxon>
        <taxon>Proteales</taxon>
        <taxon>Nelumbonaceae</taxon>
        <taxon>Nelumbo</taxon>
    </lineage>
</organism>
<gene>
    <name evidence="1" type="ORF">HUJ06_003958</name>
</gene>
<sequence length="46" mass="5043">MSVKPFAQPISIMQSSSSLHFLHRVSCLLYDGLGTKVEFCLVATSI</sequence>
<keyword evidence="2" id="KW-1185">Reference proteome</keyword>
<accession>A0A822ZV10</accession>
<proteinExistence type="predicted"/>
<protein>
    <submittedName>
        <fullName evidence="1">Uncharacterized protein</fullName>
    </submittedName>
</protein>
<dbReference type="EMBL" id="DUZY01000007">
    <property type="protein sequence ID" value="DAD45728.1"/>
    <property type="molecule type" value="Genomic_DNA"/>
</dbReference>